<dbReference type="EMBL" id="LANJ01000011">
    <property type="protein sequence ID" value="KKC39282.1"/>
    <property type="molecule type" value="Genomic_DNA"/>
</dbReference>
<dbReference type="Gene3D" id="1.10.3720.10">
    <property type="entry name" value="MetI-like"/>
    <property type="match status" value="1"/>
</dbReference>
<evidence type="ECO:0000256" key="8">
    <source>
        <dbReference type="RuleBase" id="RU363032"/>
    </source>
</evidence>
<sequence>MSYQFSFSFIEKYWPLLFDGTLATIRMSIIVTVLGFILGTLCAVASSSRHTSLRILVAIYVESIRNTPLLVQLFLVYFGLASLGLKYSAETSALIGLTINVGAYSSEIIRAGLQAIHPGQLEAADTLGLSRLQVLAGVMLPPALEKVYPALVSQYVLLMLATSVASQISAEELTGAASRIQSITFRSFEVYIVILGIYLALSFAMRGLFRLLGLLIFPRQRRLGTNL</sequence>
<evidence type="ECO:0000256" key="7">
    <source>
        <dbReference type="ARBA" id="ARBA00023136"/>
    </source>
</evidence>
<gene>
    <name evidence="10" type="ORF">WH87_03390</name>
</gene>
<evidence type="ECO:0000259" key="9">
    <source>
        <dbReference type="PROSITE" id="PS50928"/>
    </source>
</evidence>
<dbReference type="AlphaFoldDB" id="A0A0F5QE69"/>
<dbReference type="InterPro" id="IPR010065">
    <property type="entry name" value="AA_ABC_transptr_permease_3TM"/>
</dbReference>
<dbReference type="PROSITE" id="PS50928">
    <property type="entry name" value="ABC_TM1"/>
    <property type="match status" value="1"/>
</dbReference>
<dbReference type="RefSeq" id="WP_046138489.1">
    <property type="nucleotide sequence ID" value="NZ_LANJ01000011.1"/>
</dbReference>
<dbReference type="InterPro" id="IPR035906">
    <property type="entry name" value="MetI-like_sf"/>
</dbReference>
<dbReference type="GO" id="GO:0006865">
    <property type="term" value="P:amino acid transport"/>
    <property type="evidence" value="ECO:0007669"/>
    <property type="project" value="TreeGrafter"/>
</dbReference>
<comment type="caution">
    <text evidence="10">The sequence shown here is derived from an EMBL/GenBank/DDBJ whole genome shotgun (WGS) entry which is preliminary data.</text>
</comment>
<protein>
    <submittedName>
        <fullName evidence="10">ABC transporter permease</fullName>
    </submittedName>
</protein>
<dbReference type="OrthoDB" id="7341446at2"/>
<dbReference type="InterPro" id="IPR043429">
    <property type="entry name" value="ArtM/GltK/GlnP/TcyL/YhdX-like"/>
</dbReference>
<keyword evidence="5 8" id="KW-0812">Transmembrane</keyword>
<dbReference type="GO" id="GO:0022857">
    <property type="term" value="F:transmembrane transporter activity"/>
    <property type="evidence" value="ECO:0007669"/>
    <property type="project" value="InterPro"/>
</dbReference>
<comment type="similarity">
    <text evidence="2">Belongs to the binding-protein-dependent transport system permease family. HisMQ subfamily.</text>
</comment>
<keyword evidence="7 8" id="KW-0472">Membrane</keyword>
<dbReference type="NCBIfam" id="TIGR01726">
    <property type="entry name" value="HEQRo_perm_3TM"/>
    <property type="match status" value="1"/>
</dbReference>
<dbReference type="SUPFAM" id="SSF161098">
    <property type="entry name" value="MetI-like"/>
    <property type="match status" value="1"/>
</dbReference>
<proteinExistence type="inferred from homology"/>
<keyword evidence="11" id="KW-1185">Reference proteome</keyword>
<evidence type="ECO:0000256" key="6">
    <source>
        <dbReference type="ARBA" id="ARBA00022989"/>
    </source>
</evidence>
<evidence type="ECO:0000313" key="10">
    <source>
        <dbReference type="EMBL" id="KKC39282.1"/>
    </source>
</evidence>
<dbReference type="GO" id="GO:0043190">
    <property type="term" value="C:ATP-binding cassette (ABC) transporter complex"/>
    <property type="evidence" value="ECO:0007669"/>
    <property type="project" value="InterPro"/>
</dbReference>
<feature type="transmembrane region" description="Helical" evidence="8">
    <location>
        <begin position="23"/>
        <end position="46"/>
    </location>
</feature>
<comment type="subcellular location">
    <subcellularLocation>
        <location evidence="1">Cell inner membrane</location>
        <topology evidence="1">Multi-pass membrane protein</topology>
    </subcellularLocation>
    <subcellularLocation>
        <location evidence="8">Cell membrane</location>
        <topology evidence="8">Multi-pass membrane protein</topology>
    </subcellularLocation>
</comment>
<dbReference type="Proteomes" id="UP000033411">
    <property type="component" value="Unassembled WGS sequence"/>
</dbReference>
<evidence type="ECO:0000256" key="3">
    <source>
        <dbReference type="ARBA" id="ARBA00022448"/>
    </source>
</evidence>
<accession>A0A0F5QE69</accession>
<keyword evidence="3 8" id="KW-0813">Transport</keyword>
<dbReference type="STRING" id="1293439.WH87_03390"/>
<evidence type="ECO:0000313" key="11">
    <source>
        <dbReference type="Proteomes" id="UP000033411"/>
    </source>
</evidence>
<keyword evidence="6 8" id="KW-1133">Transmembrane helix</keyword>
<dbReference type="Pfam" id="PF00528">
    <property type="entry name" value="BPD_transp_1"/>
    <property type="match status" value="1"/>
</dbReference>
<evidence type="ECO:0000256" key="2">
    <source>
        <dbReference type="ARBA" id="ARBA00010072"/>
    </source>
</evidence>
<dbReference type="PANTHER" id="PTHR30614">
    <property type="entry name" value="MEMBRANE COMPONENT OF AMINO ACID ABC TRANSPORTER"/>
    <property type="match status" value="1"/>
</dbReference>
<dbReference type="PANTHER" id="PTHR30614:SF35">
    <property type="entry name" value="ABC TRANSPORTER PERMEASE PROTEIN"/>
    <property type="match status" value="1"/>
</dbReference>
<keyword evidence="4" id="KW-1003">Cell membrane</keyword>
<reference evidence="10 11" key="1">
    <citation type="submission" date="2015-03" db="EMBL/GenBank/DDBJ databases">
        <authorList>
            <person name="Lepp D."/>
            <person name="Hassan Y.I."/>
            <person name="Li X.-Z."/>
            <person name="Zhou T."/>
        </authorList>
    </citation>
    <scope>NUCLEOTIDE SEQUENCE [LARGE SCALE GENOMIC DNA]</scope>
    <source>
        <strain evidence="10 11">E84</strain>
    </source>
</reference>
<feature type="domain" description="ABC transmembrane type-1" evidence="9">
    <location>
        <begin position="21"/>
        <end position="209"/>
    </location>
</feature>
<dbReference type="PATRIC" id="fig|1293439.3.peg.234"/>
<organism evidence="10 11">
    <name type="scientific">Devosia epidermidihirudinis</name>
    <dbReference type="NCBI Taxonomy" id="1293439"/>
    <lineage>
        <taxon>Bacteria</taxon>
        <taxon>Pseudomonadati</taxon>
        <taxon>Pseudomonadota</taxon>
        <taxon>Alphaproteobacteria</taxon>
        <taxon>Hyphomicrobiales</taxon>
        <taxon>Devosiaceae</taxon>
        <taxon>Devosia</taxon>
    </lineage>
</organism>
<evidence type="ECO:0000256" key="1">
    <source>
        <dbReference type="ARBA" id="ARBA00004429"/>
    </source>
</evidence>
<dbReference type="InterPro" id="IPR000515">
    <property type="entry name" value="MetI-like"/>
</dbReference>
<evidence type="ECO:0000256" key="5">
    <source>
        <dbReference type="ARBA" id="ARBA00022692"/>
    </source>
</evidence>
<name>A0A0F5QE69_9HYPH</name>
<dbReference type="CDD" id="cd06261">
    <property type="entry name" value="TM_PBP2"/>
    <property type="match status" value="1"/>
</dbReference>
<feature type="transmembrane region" description="Helical" evidence="8">
    <location>
        <begin position="190"/>
        <end position="217"/>
    </location>
</feature>
<evidence type="ECO:0000256" key="4">
    <source>
        <dbReference type="ARBA" id="ARBA00022475"/>
    </source>
</evidence>